<sequence length="752" mass="82463">MFWPWSAVYSIVVFSIVGISWLVERRRPGSTQRVGLVVALGSSLIYITWRVLFTIPSGNWISLVAGVLLVAAELAAIVQMVASTVRGWRQVEHVPVPLSALASIPSVDIYIATFSESIGVLEPTLAGAMSIRYPGDFTVYLCDDGSRPAVRKLAKRYGAEYLERDEHQHAKAGNLNNALANSGGELVVTLDADMIPTVDFLEKTVGYFVDENLAFVQAPQAFHNQDLFQHNLFSGKGLPNEQDLFMRTLQAGNGRFNAVMYVGSNAVIRRTALDAIGGFAIGVITEDMATGMLLQAAGYRTLFVPDIIAAGLAAENLSDLLTQRIRWARGNIQTARKWNPLTLPGLSWMQRWIYAAGIVYWNFGILKIVFILAPLVYLIGGIPILHAGVSSILVIWLPYFVASFVGMKVASQGRRSFTWSHVYEIAMAPTIAVAIVTEWLGFSKKVFAVTPKGVSTDKLNFRVAIASPHIVLLGLSLYALLNAFVLSPGEFNFGSVVIISFWTVYNLVGLVMAILVCLERPRKRSTERTEVDLPVEVRLWKGAPVEGRVLDLSFNGVRFALPWSNAFGPTEAARQLEQKGEIAIDGIGLISGSSRWVSETNNGLLVGFEFDELPPAEAVKLVAKITSSPRWVRHDREVSAGIAGAAARTVIGAARKANPALRTELRVATHGIAHLRQEEFELAPSFEVDLEDLSFGGCRILSPRRLSLGDHYQVDLGDRRSGGAEVQWVERHGGRYLAGLKFDGVMERMVQL</sequence>
<evidence type="ECO:0000256" key="8">
    <source>
        <dbReference type="ARBA" id="ARBA00022916"/>
    </source>
</evidence>
<evidence type="ECO:0000256" key="3">
    <source>
        <dbReference type="ARBA" id="ARBA00022475"/>
    </source>
</evidence>
<comment type="subcellular location">
    <subcellularLocation>
        <location evidence="1">Cell inner membrane</location>
        <topology evidence="1">Multi-pass membrane protein</topology>
    </subcellularLocation>
</comment>
<evidence type="ECO:0000256" key="6">
    <source>
        <dbReference type="ARBA" id="ARBA00022679"/>
    </source>
</evidence>
<dbReference type="SUPFAM" id="SSF141371">
    <property type="entry name" value="PilZ domain-like"/>
    <property type="match status" value="2"/>
</dbReference>
<dbReference type="Gene3D" id="2.40.10.220">
    <property type="entry name" value="predicted glycosyltransferase like domains"/>
    <property type="match status" value="1"/>
</dbReference>
<dbReference type="STRING" id="1121877.FEAC_24500"/>
<evidence type="ECO:0000256" key="5">
    <source>
        <dbReference type="ARBA" id="ARBA00022676"/>
    </source>
</evidence>
<comment type="caution">
    <text evidence="15">The sequence shown here is derived from an EMBL/GenBank/DDBJ whole genome shotgun (WGS) entry which is preliminary data.</text>
</comment>
<dbReference type="InterPro" id="IPR003919">
    <property type="entry name" value="Cell_synth_A"/>
</dbReference>
<dbReference type="GO" id="GO:0005886">
    <property type="term" value="C:plasma membrane"/>
    <property type="evidence" value="ECO:0007669"/>
    <property type="project" value="UniProtKB-SubCell"/>
</dbReference>
<gene>
    <name evidence="15" type="primary">bcsA</name>
    <name evidence="15" type="ORF">FEAC_24500</name>
</gene>
<dbReference type="GO" id="GO:0016760">
    <property type="term" value="F:cellulose synthase (UDP-forming) activity"/>
    <property type="evidence" value="ECO:0007669"/>
    <property type="project" value="UniProtKB-EC"/>
</dbReference>
<dbReference type="CDD" id="cd06421">
    <property type="entry name" value="CESA_CelA_like"/>
    <property type="match status" value="1"/>
</dbReference>
<dbReference type="GO" id="GO:0030244">
    <property type="term" value="P:cellulose biosynthetic process"/>
    <property type="evidence" value="ECO:0007669"/>
    <property type="project" value="UniProtKB-KW"/>
</dbReference>
<evidence type="ECO:0000256" key="4">
    <source>
        <dbReference type="ARBA" id="ARBA00022519"/>
    </source>
</evidence>
<dbReference type="eggNOG" id="COG1215">
    <property type="taxonomic scope" value="Bacteria"/>
</dbReference>
<evidence type="ECO:0000313" key="16">
    <source>
        <dbReference type="Proteomes" id="UP000032336"/>
    </source>
</evidence>
<dbReference type="EMBL" id="JXUW01000028">
    <property type="protein sequence ID" value="KJE75819.1"/>
    <property type="molecule type" value="Genomic_DNA"/>
</dbReference>
<comment type="catalytic activity">
    <reaction evidence="11">
        <text>[(1-&gt;4)-beta-D-glucosyl](n) + UDP-alpha-D-glucose = [(1-&gt;4)-beta-D-glucosyl](n+1) + UDP + H(+)</text>
        <dbReference type="Rhea" id="RHEA:19929"/>
        <dbReference type="Rhea" id="RHEA-COMP:10033"/>
        <dbReference type="Rhea" id="RHEA-COMP:10034"/>
        <dbReference type="ChEBI" id="CHEBI:15378"/>
        <dbReference type="ChEBI" id="CHEBI:18246"/>
        <dbReference type="ChEBI" id="CHEBI:58223"/>
        <dbReference type="ChEBI" id="CHEBI:58885"/>
        <dbReference type="EC" id="2.4.1.12"/>
    </reaction>
</comment>
<keyword evidence="5 15" id="KW-0328">Glycosyltransferase</keyword>
<evidence type="ECO:0000259" key="14">
    <source>
        <dbReference type="Pfam" id="PF13632"/>
    </source>
</evidence>
<dbReference type="Pfam" id="PF07238">
    <property type="entry name" value="PilZ"/>
    <property type="match status" value="2"/>
</dbReference>
<feature type="transmembrane region" description="Helical" evidence="12">
    <location>
        <begin position="61"/>
        <end position="82"/>
    </location>
</feature>
<organism evidence="15 16">
    <name type="scientific">Ferrimicrobium acidiphilum DSM 19497</name>
    <dbReference type="NCBI Taxonomy" id="1121877"/>
    <lineage>
        <taxon>Bacteria</taxon>
        <taxon>Bacillati</taxon>
        <taxon>Actinomycetota</taxon>
        <taxon>Acidimicrobiia</taxon>
        <taxon>Acidimicrobiales</taxon>
        <taxon>Acidimicrobiaceae</taxon>
        <taxon>Ferrimicrobium</taxon>
    </lineage>
</organism>
<feature type="transmembrane region" description="Helical" evidence="12">
    <location>
        <begin position="35"/>
        <end position="55"/>
    </location>
</feature>
<dbReference type="EC" id="2.4.1.12" evidence="2"/>
<dbReference type="Proteomes" id="UP000032336">
    <property type="component" value="Unassembled WGS sequence"/>
</dbReference>
<dbReference type="GO" id="GO:0035438">
    <property type="term" value="F:cyclic-di-GMP binding"/>
    <property type="evidence" value="ECO:0007669"/>
    <property type="project" value="InterPro"/>
</dbReference>
<dbReference type="SUPFAM" id="SSF53448">
    <property type="entry name" value="Nucleotide-diphospho-sugar transferases"/>
    <property type="match status" value="1"/>
</dbReference>
<feature type="domain" description="Glycosyltransferase 2-like" evidence="14">
    <location>
        <begin position="187"/>
        <end position="399"/>
    </location>
</feature>
<dbReference type="InterPro" id="IPR001173">
    <property type="entry name" value="Glyco_trans_2-like"/>
</dbReference>
<dbReference type="InterPro" id="IPR029044">
    <property type="entry name" value="Nucleotide-diphossugar_trans"/>
</dbReference>
<proteinExistence type="predicted"/>
<dbReference type="Gene3D" id="3.90.550.10">
    <property type="entry name" value="Spore Coat Polysaccharide Biosynthesis Protein SpsA, Chain A"/>
    <property type="match status" value="1"/>
</dbReference>
<dbReference type="Pfam" id="PF13632">
    <property type="entry name" value="Glyco_trans_2_3"/>
    <property type="match status" value="1"/>
</dbReference>
<feature type="transmembrane region" description="Helical" evidence="12">
    <location>
        <begin position="461"/>
        <end position="481"/>
    </location>
</feature>
<feature type="domain" description="PilZ" evidence="13">
    <location>
        <begin position="662"/>
        <end position="745"/>
    </location>
</feature>
<dbReference type="PANTHER" id="PTHR43867:SF2">
    <property type="entry name" value="CELLULOSE SYNTHASE CATALYTIC SUBUNIT A [UDP-FORMING]"/>
    <property type="match status" value="1"/>
</dbReference>
<feature type="transmembrane region" description="Helical" evidence="12">
    <location>
        <begin position="6"/>
        <end position="23"/>
    </location>
</feature>
<dbReference type="PANTHER" id="PTHR43867">
    <property type="entry name" value="CELLULOSE SYNTHASE CATALYTIC SUBUNIT A [UDP-FORMING]"/>
    <property type="match status" value="1"/>
</dbReference>
<keyword evidence="7 12" id="KW-0812">Transmembrane</keyword>
<dbReference type="GO" id="GO:0006011">
    <property type="term" value="P:UDP-alpha-D-glucose metabolic process"/>
    <property type="evidence" value="ECO:0007669"/>
    <property type="project" value="InterPro"/>
</dbReference>
<feature type="transmembrane region" description="Helical" evidence="12">
    <location>
        <begin position="352"/>
        <end position="378"/>
    </location>
</feature>
<name>A0A0D8FSA7_9ACTN</name>
<keyword evidence="16" id="KW-1185">Reference proteome</keyword>
<keyword evidence="6 15" id="KW-0808">Transferase</keyword>
<evidence type="ECO:0000256" key="9">
    <source>
        <dbReference type="ARBA" id="ARBA00022989"/>
    </source>
</evidence>
<reference evidence="15 16" key="1">
    <citation type="submission" date="2015-01" db="EMBL/GenBank/DDBJ databases">
        <title>Draft genome of the acidophilic iron oxidizer Ferrimicrobium acidiphilum strain T23.</title>
        <authorList>
            <person name="Poehlein A."/>
            <person name="Eisen S."/>
            <person name="Schloemann M."/>
            <person name="Johnson B.D."/>
            <person name="Daniel R."/>
            <person name="Muehling M."/>
        </authorList>
    </citation>
    <scope>NUCLEOTIDE SEQUENCE [LARGE SCALE GENOMIC DNA]</scope>
    <source>
        <strain evidence="15 16">T23</strain>
    </source>
</reference>
<evidence type="ECO:0000256" key="1">
    <source>
        <dbReference type="ARBA" id="ARBA00004429"/>
    </source>
</evidence>
<keyword evidence="8" id="KW-0135">Cellulose biosynthesis</keyword>
<feature type="domain" description="PilZ" evidence="13">
    <location>
        <begin position="523"/>
        <end position="623"/>
    </location>
</feature>
<evidence type="ECO:0000256" key="11">
    <source>
        <dbReference type="ARBA" id="ARBA00048682"/>
    </source>
</evidence>
<feature type="transmembrane region" description="Helical" evidence="12">
    <location>
        <begin position="384"/>
        <end position="405"/>
    </location>
</feature>
<evidence type="ECO:0000256" key="10">
    <source>
        <dbReference type="ARBA" id="ARBA00023136"/>
    </source>
</evidence>
<dbReference type="PATRIC" id="fig|1121877.4.peg.2734"/>
<accession>A0A0D8FSA7</accession>
<dbReference type="AlphaFoldDB" id="A0A0D8FSA7"/>
<dbReference type="PRINTS" id="PR01439">
    <property type="entry name" value="CELLSNTHASEA"/>
</dbReference>
<dbReference type="InterPro" id="IPR009875">
    <property type="entry name" value="PilZ_domain"/>
</dbReference>
<evidence type="ECO:0000313" key="15">
    <source>
        <dbReference type="EMBL" id="KJE75819.1"/>
    </source>
</evidence>
<keyword evidence="10 12" id="KW-0472">Membrane</keyword>
<dbReference type="InterPro" id="IPR050321">
    <property type="entry name" value="Glycosyltr_2/OpgH_subfam"/>
</dbReference>
<evidence type="ECO:0000256" key="7">
    <source>
        <dbReference type="ARBA" id="ARBA00022692"/>
    </source>
</evidence>
<evidence type="ECO:0000256" key="2">
    <source>
        <dbReference type="ARBA" id="ARBA00012539"/>
    </source>
</evidence>
<keyword evidence="4" id="KW-0997">Cell inner membrane</keyword>
<evidence type="ECO:0000256" key="12">
    <source>
        <dbReference type="SAM" id="Phobius"/>
    </source>
</evidence>
<evidence type="ECO:0000259" key="13">
    <source>
        <dbReference type="Pfam" id="PF07238"/>
    </source>
</evidence>
<keyword evidence="3" id="KW-1003">Cell membrane</keyword>
<feature type="transmembrane region" description="Helical" evidence="12">
    <location>
        <begin position="493"/>
        <end position="518"/>
    </location>
</feature>
<keyword evidence="9 12" id="KW-1133">Transmembrane helix</keyword>
<protein>
    <recommendedName>
        <fullName evidence="2">cellulose synthase (UDP-forming)</fullName>
        <ecNumber evidence="2">2.4.1.12</ecNumber>
    </recommendedName>
</protein>